<dbReference type="Gene3D" id="1.20.1260.20">
    <property type="entry name" value="PPE superfamily"/>
    <property type="match status" value="1"/>
</dbReference>
<evidence type="ECO:0000313" key="3">
    <source>
        <dbReference type="EMBL" id="BBZ45000.1"/>
    </source>
</evidence>
<protein>
    <submittedName>
        <fullName evidence="3">PPE family protein</fullName>
    </submittedName>
</protein>
<evidence type="ECO:0000256" key="1">
    <source>
        <dbReference type="ARBA" id="ARBA00010652"/>
    </source>
</evidence>
<dbReference type="OrthoDB" id="4753774at2"/>
<comment type="similarity">
    <text evidence="1">Belongs to the mycobacterial PPE family.</text>
</comment>
<organism evidence="3 4">
    <name type="scientific">Mycobacterium parmense</name>
    <dbReference type="NCBI Taxonomy" id="185642"/>
    <lineage>
        <taxon>Bacteria</taxon>
        <taxon>Bacillati</taxon>
        <taxon>Actinomycetota</taxon>
        <taxon>Actinomycetes</taxon>
        <taxon>Mycobacteriales</taxon>
        <taxon>Mycobacteriaceae</taxon>
        <taxon>Mycobacterium</taxon>
        <taxon>Mycobacterium simiae complex</taxon>
    </lineage>
</organism>
<accession>A0A7I7YTD3</accession>
<dbReference type="EMBL" id="AP022614">
    <property type="protein sequence ID" value="BBZ45000.1"/>
    <property type="molecule type" value="Genomic_DNA"/>
</dbReference>
<dbReference type="SUPFAM" id="SSF140459">
    <property type="entry name" value="PE/PPE dimer-like"/>
    <property type="match status" value="1"/>
</dbReference>
<name>A0A7I7YTD3_9MYCO</name>
<dbReference type="AlphaFoldDB" id="A0A7I7YTD3"/>
<proteinExistence type="inferred from homology"/>
<dbReference type="InterPro" id="IPR038332">
    <property type="entry name" value="PPE_sf"/>
</dbReference>
<dbReference type="RefSeq" id="WP_085269214.1">
    <property type="nucleotide sequence ID" value="NZ_AP022614.1"/>
</dbReference>
<dbReference type="PANTHER" id="PTHR46766:SF1">
    <property type="entry name" value="GLUTAMINE-RICH PROTEIN 2"/>
    <property type="match status" value="1"/>
</dbReference>
<keyword evidence="4" id="KW-1185">Reference proteome</keyword>
<dbReference type="GO" id="GO:0052572">
    <property type="term" value="P:response to host immune response"/>
    <property type="evidence" value="ECO:0007669"/>
    <property type="project" value="TreeGrafter"/>
</dbReference>
<dbReference type="InterPro" id="IPR000030">
    <property type="entry name" value="PPE_dom"/>
</dbReference>
<sequence>MQFATLPPEVNSGRIYAGAGAGPLQSAGVAWGALAARLRDAAAHYRSAIAESGDRDAAAPARIQWLNGVAAGAERAAIQAAAAAAAARTALAAVVPPPVIDANRARLMALTGENHLGQAAPAIAGTEAEYERMWAEDVRAMYTYAEAAAGAARLTPFASPPSDGRTASGGWKVTAAPEVLDAGRQVVSTIPQALLAMASSPVASLADCLASLTASLSKLSSLSAPSDRAIRHLSSLNKRASLAAFAQAPRRASGTSITARMGRSAPVGRLSAPPAWAGGTAPQPGAADTIPACWGYGPIRLVTAASRTPS</sequence>
<dbReference type="Proteomes" id="UP000467105">
    <property type="component" value="Chromosome"/>
</dbReference>
<dbReference type="Pfam" id="PF00823">
    <property type="entry name" value="PPE"/>
    <property type="match status" value="1"/>
</dbReference>
<evidence type="ECO:0000313" key="4">
    <source>
        <dbReference type="Proteomes" id="UP000467105"/>
    </source>
</evidence>
<feature type="domain" description="PPE" evidence="2">
    <location>
        <begin position="3"/>
        <end position="154"/>
    </location>
</feature>
<evidence type="ECO:0000259" key="2">
    <source>
        <dbReference type="Pfam" id="PF00823"/>
    </source>
</evidence>
<gene>
    <name evidence="3" type="primary">PPE31_3</name>
    <name evidence="3" type="ORF">MPRM_22810</name>
</gene>
<reference evidence="3 4" key="1">
    <citation type="journal article" date="2019" name="Emerg. Microbes Infect.">
        <title>Comprehensive subspecies identification of 175 nontuberculous mycobacteria species based on 7547 genomic profiles.</title>
        <authorList>
            <person name="Matsumoto Y."/>
            <person name="Kinjo T."/>
            <person name="Motooka D."/>
            <person name="Nabeya D."/>
            <person name="Jung N."/>
            <person name="Uechi K."/>
            <person name="Horii T."/>
            <person name="Iida T."/>
            <person name="Fujita J."/>
            <person name="Nakamura S."/>
        </authorList>
    </citation>
    <scope>NUCLEOTIDE SEQUENCE [LARGE SCALE GENOMIC DNA]</scope>
    <source>
        <strain evidence="3 4">JCM 14742</strain>
    </source>
</reference>
<dbReference type="PANTHER" id="PTHR46766">
    <property type="entry name" value="GLUTAMINE-RICH PROTEIN 2"/>
    <property type="match status" value="1"/>
</dbReference>